<keyword evidence="1" id="KW-1133">Transmembrane helix</keyword>
<accession>A0A2G9R8F7</accession>
<dbReference type="AlphaFoldDB" id="A0A2G9R8F7"/>
<name>A0A2G9R8F7_AQUCT</name>
<dbReference type="Proteomes" id="UP000228934">
    <property type="component" value="Unassembled WGS sequence"/>
</dbReference>
<protein>
    <submittedName>
        <fullName evidence="2">Uncharacterized protein</fullName>
    </submittedName>
</protein>
<organism evidence="2 3">
    <name type="scientific">Aquarana catesbeiana</name>
    <name type="common">American bullfrog</name>
    <name type="synonym">Rana catesbeiana</name>
    <dbReference type="NCBI Taxonomy" id="8400"/>
    <lineage>
        <taxon>Eukaryota</taxon>
        <taxon>Metazoa</taxon>
        <taxon>Chordata</taxon>
        <taxon>Craniata</taxon>
        <taxon>Vertebrata</taxon>
        <taxon>Euteleostomi</taxon>
        <taxon>Amphibia</taxon>
        <taxon>Batrachia</taxon>
        <taxon>Anura</taxon>
        <taxon>Neobatrachia</taxon>
        <taxon>Ranoidea</taxon>
        <taxon>Ranidae</taxon>
        <taxon>Aquarana</taxon>
    </lineage>
</organism>
<evidence type="ECO:0000313" key="2">
    <source>
        <dbReference type="EMBL" id="PIO24150.1"/>
    </source>
</evidence>
<feature type="transmembrane region" description="Helical" evidence="1">
    <location>
        <begin position="45"/>
        <end position="67"/>
    </location>
</feature>
<keyword evidence="1" id="KW-0472">Membrane</keyword>
<evidence type="ECO:0000313" key="3">
    <source>
        <dbReference type="Proteomes" id="UP000228934"/>
    </source>
</evidence>
<reference evidence="3" key="1">
    <citation type="journal article" date="2017" name="Nat. Commun.">
        <title>The North American bullfrog draft genome provides insight into hormonal regulation of long noncoding RNA.</title>
        <authorList>
            <person name="Hammond S.A."/>
            <person name="Warren R.L."/>
            <person name="Vandervalk B.P."/>
            <person name="Kucuk E."/>
            <person name="Khan H."/>
            <person name="Gibb E.A."/>
            <person name="Pandoh P."/>
            <person name="Kirk H."/>
            <person name="Zhao Y."/>
            <person name="Jones M."/>
            <person name="Mungall A.J."/>
            <person name="Coope R."/>
            <person name="Pleasance S."/>
            <person name="Moore R.A."/>
            <person name="Holt R.A."/>
            <person name="Round J.M."/>
            <person name="Ohora S."/>
            <person name="Walle B.V."/>
            <person name="Veldhoen N."/>
            <person name="Helbing C.C."/>
            <person name="Birol I."/>
        </authorList>
    </citation>
    <scope>NUCLEOTIDE SEQUENCE [LARGE SCALE GENOMIC DNA]</scope>
</reference>
<dbReference type="EMBL" id="KV950941">
    <property type="protein sequence ID" value="PIO24150.1"/>
    <property type="molecule type" value="Genomic_DNA"/>
</dbReference>
<evidence type="ECO:0000256" key="1">
    <source>
        <dbReference type="SAM" id="Phobius"/>
    </source>
</evidence>
<proteinExistence type="predicted"/>
<gene>
    <name evidence="2" type="ORF">AB205_0090590</name>
</gene>
<keyword evidence="1" id="KW-0812">Transmembrane</keyword>
<keyword evidence="3" id="KW-1185">Reference proteome</keyword>
<sequence>MQATQGVFNMLTRQHTASCSLSCTHLQFWLWISALYNSRPFHCEFLLFARFALLGLIVQFLVSHWYMAYHTTIHFTVFF</sequence>